<organism evidence="1 2">
    <name type="scientific">Marinisporobacter balticus</name>
    <dbReference type="NCBI Taxonomy" id="2018667"/>
    <lineage>
        <taxon>Bacteria</taxon>
        <taxon>Bacillati</taxon>
        <taxon>Bacillota</taxon>
        <taxon>Clostridia</taxon>
        <taxon>Peptostreptococcales</taxon>
        <taxon>Thermotaleaceae</taxon>
        <taxon>Marinisporobacter</taxon>
    </lineage>
</organism>
<protein>
    <submittedName>
        <fullName evidence="1">Uncharacterized protein</fullName>
    </submittedName>
</protein>
<dbReference type="Proteomes" id="UP000294919">
    <property type="component" value="Unassembled WGS sequence"/>
</dbReference>
<accession>A0A4R2L463</accession>
<dbReference type="AlphaFoldDB" id="A0A4R2L463"/>
<comment type="caution">
    <text evidence="1">The sequence shown here is derived from an EMBL/GenBank/DDBJ whole genome shotgun (WGS) entry which is preliminary data.</text>
</comment>
<sequence length="344" mass="38053">MQLMDMIQNRHKVISIVGMAKNAGKTVTLNRVIDEAMERNIRIGITSTGRDGENQDLVTNTEKPMIYVDEGTLIATTEGTLKYTEAKLEILEVTNVNTSMGRIIIVQAKTSGYVQIAGPNTNREIKSVCDKLLTYGAKLVIVDGAIDRISSASPSVTEATILATGAVISRDMNKVIEKTMHQIQLFSLPKVEDDEIRNLSGMIIDEKGYAMIGEENDVTSLSIQTALNSGEIIGRAIKDDTRYVVIGGSLVTNTLKSIMCSTRKYKEVIFVVKDATRIFISSKDWMFFKKAGIQIYVVDKIEPLAVTVNPYAPQGYYYQPEEFLQKMKQFLGSIPVFDVVLGGE</sequence>
<gene>
    <name evidence="1" type="ORF">EV214_104136</name>
</gene>
<dbReference type="EMBL" id="SLWV01000004">
    <property type="protein sequence ID" value="TCO78749.1"/>
    <property type="molecule type" value="Genomic_DNA"/>
</dbReference>
<evidence type="ECO:0000313" key="1">
    <source>
        <dbReference type="EMBL" id="TCO78749.1"/>
    </source>
</evidence>
<keyword evidence="2" id="KW-1185">Reference proteome</keyword>
<dbReference type="RefSeq" id="WP_132243294.1">
    <property type="nucleotide sequence ID" value="NZ_SLWV01000004.1"/>
</dbReference>
<proteinExistence type="predicted"/>
<evidence type="ECO:0000313" key="2">
    <source>
        <dbReference type="Proteomes" id="UP000294919"/>
    </source>
</evidence>
<name>A0A4R2L463_9FIRM</name>
<dbReference type="OrthoDB" id="9783544at2"/>
<reference evidence="1 2" key="1">
    <citation type="submission" date="2019-03" db="EMBL/GenBank/DDBJ databases">
        <title>Genomic Encyclopedia of Type Strains, Phase IV (KMG-IV): sequencing the most valuable type-strain genomes for metagenomic binning, comparative biology and taxonomic classification.</title>
        <authorList>
            <person name="Goeker M."/>
        </authorList>
    </citation>
    <scope>NUCLEOTIDE SEQUENCE [LARGE SCALE GENOMIC DNA]</scope>
    <source>
        <strain evidence="1 2">DSM 102940</strain>
    </source>
</reference>